<evidence type="ECO:0000259" key="6">
    <source>
        <dbReference type="PROSITE" id="PS50871"/>
    </source>
</evidence>
<dbReference type="Pfam" id="PF00386">
    <property type="entry name" value="C1q"/>
    <property type="match status" value="1"/>
</dbReference>
<protein>
    <recommendedName>
        <fullName evidence="6">C1q domain-containing protein</fullName>
    </recommendedName>
</protein>
<evidence type="ECO:0000256" key="4">
    <source>
        <dbReference type="ARBA" id="ARBA00023119"/>
    </source>
</evidence>
<dbReference type="InterPro" id="IPR001073">
    <property type="entry name" value="C1q_dom"/>
</dbReference>
<keyword evidence="2" id="KW-0964">Secreted</keyword>
<feature type="domain" description="C1q" evidence="6">
    <location>
        <begin position="42"/>
        <end position="171"/>
    </location>
</feature>
<reference evidence="7" key="1">
    <citation type="submission" date="2022-02" db="EMBL/GenBank/DDBJ databases">
        <title>Atlantic sturgeon de novo genome assembly.</title>
        <authorList>
            <person name="Stock M."/>
            <person name="Klopp C."/>
            <person name="Guiguen Y."/>
            <person name="Cabau C."/>
            <person name="Parinello H."/>
            <person name="Santidrian Yebra-Pimentel E."/>
            <person name="Kuhl H."/>
            <person name="Dirks R.P."/>
            <person name="Guessner J."/>
            <person name="Wuertz S."/>
            <person name="Du K."/>
            <person name="Schartl M."/>
        </authorList>
    </citation>
    <scope>NUCLEOTIDE SEQUENCE</scope>
    <source>
        <strain evidence="7">STURGEONOMICS-FGT-2020</strain>
        <tissue evidence="7">Whole blood</tissue>
    </source>
</reference>
<keyword evidence="3" id="KW-0272">Extracellular matrix</keyword>
<evidence type="ECO:0000313" key="7">
    <source>
        <dbReference type="EMBL" id="KAK1155762.1"/>
    </source>
</evidence>
<evidence type="ECO:0000256" key="3">
    <source>
        <dbReference type="ARBA" id="ARBA00022530"/>
    </source>
</evidence>
<feature type="chain" id="PRO_5041987433" description="C1q domain-containing protein" evidence="5">
    <location>
        <begin position="25"/>
        <end position="171"/>
    </location>
</feature>
<dbReference type="PANTHER" id="PTHR15427">
    <property type="entry name" value="EMILIN ELASTIN MICROFIBRIL INTERFACE-LOCATED PROTEIN ELASTIN MICROFIBRIL INTERFACER"/>
    <property type="match status" value="1"/>
</dbReference>
<comment type="subcellular location">
    <subcellularLocation>
        <location evidence="1">Secreted</location>
        <location evidence="1">Extracellular space</location>
        <location evidence="1">Extracellular matrix</location>
    </subcellularLocation>
</comment>
<dbReference type="Gene3D" id="2.60.120.40">
    <property type="match status" value="1"/>
</dbReference>
<dbReference type="SMART" id="SM00110">
    <property type="entry name" value="C1Q"/>
    <property type="match status" value="1"/>
</dbReference>
<comment type="caution">
    <text evidence="7">The sequence shown here is derived from an EMBL/GenBank/DDBJ whole genome shotgun (WGS) entry which is preliminary data.</text>
</comment>
<dbReference type="EMBL" id="JAGXEW010000029">
    <property type="protein sequence ID" value="KAK1155762.1"/>
    <property type="molecule type" value="Genomic_DNA"/>
</dbReference>
<evidence type="ECO:0000256" key="2">
    <source>
        <dbReference type="ARBA" id="ARBA00022525"/>
    </source>
</evidence>
<dbReference type="InterPro" id="IPR050392">
    <property type="entry name" value="Collagen/C1q_domain"/>
</dbReference>
<dbReference type="AlphaFoldDB" id="A0AAD8FXT6"/>
<keyword evidence="5" id="KW-0732">Signal</keyword>
<keyword evidence="8" id="KW-1185">Reference proteome</keyword>
<dbReference type="PRINTS" id="PR00007">
    <property type="entry name" value="COMPLEMNTC1Q"/>
</dbReference>
<evidence type="ECO:0000313" key="8">
    <source>
        <dbReference type="Proteomes" id="UP001230051"/>
    </source>
</evidence>
<dbReference type="InterPro" id="IPR008983">
    <property type="entry name" value="Tumour_necrosis_fac-like_dom"/>
</dbReference>
<dbReference type="PROSITE" id="PS50871">
    <property type="entry name" value="C1Q"/>
    <property type="match status" value="1"/>
</dbReference>
<dbReference type="PANTHER" id="PTHR15427:SF52">
    <property type="entry name" value="C1Q DOMAIN-CONTAINING PROTEIN"/>
    <property type="match status" value="1"/>
</dbReference>
<feature type="signal peptide" evidence="5">
    <location>
        <begin position="1"/>
        <end position="24"/>
    </location>
</feature>
<evidence type="ECO:0000256" key="5">
    <source>
        <dbReference type="SAM" id="SignalP"/>
    </source>
</evidence>
<organism evidence="7 8">
    <name type="scientific">Acipenser oxyrinchus oxyrinchus</name>
    <dbReference type="NCBI Taxonomy" id="40147"/>
    <lineage>
        <taxon>Eukaryota</taxon>
        <taxon>Metazoa</taxon>
        <taxon>Chordata</taxon>
        <taxon>Craniata</taxon>
        <taxon>Vertebrata</taxon>
        <taxon>Euteleostomi</taxon>
        <taxon>Actinopterygii</taxon>
        <taxon>Chondrostei</taxon>
        <taxon>Acipenseriformes</taxon>
        <taxon>Acipenseridae</taxon>
        <taxon>Acipenser</taxon>
    </lineage>
</organism>
<evidence type="ECO:0000256" key="1">
    <source>
        <dbReference type="ARBA" id="ARBA00004498"/>
    </source>
</evidence>
<sequence length="171" mass="19654">MESPPSTFTLFLVFIYCMQTLSLGNSDPTRGDETALESNNQERRTRSAFTVQYNVRIHPPANTPIKFPKVIYNEDGDYDCETGLFTCKAPGLYYFSFQMQIYHKRLYVKLKHNFSTVLEWFDQFDGRDEDIASGSSLLKLKSGDIVYLELLPDHEGLYGNGVFNGFLLYPD</sequence>
<dbReference type="GO" id="GO:0005581">
    <property type="term" value="C:collagen trimer"/>
    <property type="evidence" value="ECO:0007669"/>
    <property type="project" value="UniProtKB-KW"/>
</dbReference>
<name>A0AAD8FXT6_ACIOX</name>
<proteinExistence type="predicted"/>
<gene>
    <name evidence="7" type="ORF">AOXY_G26593</name>
</gene>
<accession>A0AAD8FXT6</accession>
<dbReference type="Proteomes" id="UP001230051">
    <property type="component" value="Unassembled WGS sequence"/>
</dbReference>
<keyword evidence="4" id="KW-0176">Collagen</keyword>
<dbReference type="SUPFAM" id="SSF49842">
    <property type="entry name" value="TNF-like"/>
    <property type="match status" value="1"/>
</dbReference>